<keyword evidence="2" id="KW-1185">Reference proteome</keyword>
<dbReference type="AlphaFoldDB" id="A0A975BAA2"/>
<sequence>MSMLKYCICNSFMIKKIIAGLFKFSDSLFFFKRRKKCQ</sequence>
<protein>
    <submittedName>
        <fullName evidence="1">Uncharacterized protein</fullName>
    </submittedName>
</protein>
<organism evidence="1 2">
    <name type="scientific">Desulfonema limicola</name>
    <dbReference type="NCBI Taxonomy" id="45656"/>
    <lineage>
        <taxon>Bacteria</taxon>
        <taxon>Pseudomonadati</taxon>
        <taxon>Thermodesulfobacteriota</taxon>
        <taxon>Desulfobacteria</taxon>
        <taxon>Desulfobacterales</taxon>
        <taxon>Desulfococcaceae</taxon>
        <taxon>Desulfonema</taxon>
    </lineage>
</organism>
<evidence type="ECO:0000313" key="1">
    <source>
        <dbReference type="EMBL" id="QTA81564.1"/>
    </source>
</evidence>
<proteinExistence type="predicted"/>
<gene>
    <name evidence="1" type="ORF">dnl_39020</name>
</gene>
<name>A0A975BAA2_9BACT</name>
<reference evidence="1" key="1">
    <citation type="journal article" date="2021" name="Microb. Physiol.">
        <title>Proteogenomic Insights into the Physiology of Marine, Sulfate-Reducing, Filamentous Desulfonema limicola and Desulfonema magnum.</title>
        <authorList>
            <person name="Schnaars V."/>
            <person name="Wohlbrand L."/>
            <person name="Scheve S."/>
            <person name="Hinrichs C."/>
            <person name="Reinhardt R."/>
            <person name="Rabus R."/>
        </authorList>
    </citation>
    <scope>NUCLEOTIDE SEQUENCE</scope>
    <source>
        <strain evidence="1">5ac10</strain>
    </source>
</reference>
<evidence type="ECO:0000313" key="2">
    <source>
        <dbReference type="Proteomes" id="UP000663720"/>
    </source>
</evidence>
<dbReference type="KEGG" id="dli:dnl_39020"/>
<accession>A0A975BAA2</accession>
<dbReference type="EMBL" id="CP061799">
    <property type="protein sequence ID" value="QTA81564.1"/>
    <property type="molecule type" value="Genomic_DNA"/>
</dbReference>
<dbReference type="Proteomes" id="UP000663720">
    <property type="component" value="Chromosome"/>
</dbReference>